<keyword evidence="1" id="KW-0175">Coiled coil</keyword>
<feature type="coiled-coil region" evidence="1">
    <location>
        <begin position="147"/>
        <end position="181"/>
    </location>
</feature>
<dbReference type="EMBL" id="JAVFKY010000001">
    <property type="protein sequence ID" value="KAK5583965.1"/>
    <property type="molecule type" value="Genomic_DNA"/>
</dbReference>
<evidence type="ECO:0000313" key="3">
    <source>
        <dbReference type="Proteomes" id="UP001344447"/>
    </source>
</evidence>
<keyword evidence="3" id="KW-1185">Reference proteome</keyword>
<sequence length="253" mass="27987">MTEPNNTNTTELSAQSVTSTTTTTAIATTINNPTTTTTTTAAAATATFSPGSAFTLINSNPLLNSVEDNDLLVKSIAEGYSHYLGFSQSTNDQAKNIDDTIEYMLARLDEFGAFVETIKTDTDKTDSKLIPLLFEKTKEVQQLFPIIDKLTELSSDINKNISTLEDRLNQADKHVSNLTGKSNPLKWVLSHIQKEEDILQQIKNSQDSNNNTQLKFEPLKIHNTAEFFKQVRSQAQPSIANPNITQNETVKTE</sequence>
<accession>A0AAN7UCV8</accession>
<dbReference type="GO" id="GO:0031083">
    <property type="term" value="C:BLOC-1 complex"/>
    <property type="evidence" value="ECO:0007669"/>
    <property type="project" value="TreeGrafter"/>
</dbReference>
<reference evidence="2 3" key="1">
    <citation type="submission" date="2023-11" db="EMBL/GenBank/DDBJ databases">
        <title>Dfirmibasis_genome.</title>
        <authorList>
            <person name="Edelbroek B."/>
            <person name="Kjellin J."/>
            <person name="Jerlstrom-Hultqvist J."/>
            <person name="Soderbom F."/>
        </authorList>
    </citation>
    <scope>NUCLEOTIDE SEQUENCE [LARGE SCALE GENOMIC DNA]</scope>
    <source>
        <strain evidence="2 3">TNS-C-14</strain>
    </source>
</reference>
<dbReference type="PANTHER" id="PTHR16230:SF3">
    <property type="entry name" value="BIOGENESIS OF LYSOSOMAL ORGANELLES COMPLEX-1, SUBUNIT 4, CAPPUCCINO"/>
    <property type="match status" value="1"/>
</dbReference>
<name>A0AAN7UCV8_9MYCE</name>
<evidence type="ECO:0000256" key="1">
    <source>
        <dbReference type="SAM" id="Coils"/>
    </source>
</evidence>
<dbReference type="Proteomes" id="UP001344447">
    <property type="component" value="Unassembled WGS sequence"/>
</dbReference>
<evidence type="ECO:0000313" key="2">
    <source>
        <dbReference type="EMBL" id="KAK5583965.1"/>
    </source>
</evidence>
<proteinExistence type="predicted"/>
<protein>
    <submittedName>
        <fullName evidence="2">Uncharacterized protein</fullName>
    </submittedName>
</protein>
<organism evidence="2 3">
    <name type="scientific">Dictyostelium firmibasis</name>
    <dbReference type="NCBI Taxonomy" id="79012"/>
    <lineage>
        <taxon>Eukaryota</taxon>
        <taxon>Amoebozoa</taxon>
        <taxon>Evosea</taxon>
        <taxon>Eumycetozoa</taxon>
        <taxon>Dictyostelia</taxon>
        <taxon>Dictyosteliales</taxon>
        <taxon>Dictyosteliaceae</taxon>
        <taxon>Dictyostelium</taxon>
    </lineage>
</organism>
<dbReference type="AlphaFoldDB" id="A0AAN7UCV8"/>
<dbReference type="InterPro" id="IPR024857">
    <property type="entry name" value="Cappuccino"/>
</dbReference>
<dbReference type="PANTHER" id="PTHR16230">
    <property type="entry name" value="CAPPUCCINO"/>
    <property type="match status" value="1"/>
</dbReference>
<comment type="caution">
    <text evidence="2">The sequence shown here is derived from an EMBL/GenBank/DDBJ whole genome shotgun (WGS) entry which is preliminary data.</text>
</comment>
<gene>
    <name evidence="2" type="ORF">RB653_005571</name>
</gene>